<evidence type="ECO:0000313" key="4">
    <source>
        <dbReference type="EMBL" id="CAL6018379.1"/>
    </source>
</evidence>
<gene>
    <name evidence="4" type="ORF">HINF_LOCUS26441</name>
</gene>
<comment type="caution">
    <text evidence="4">The sequence shown here is derived from an EMBL/GenBank/DDBJ whole genome shotgun (WGS) entry which is preliminary data.</text>
</comment>
<keyword evidence="1" id="KW-0175">Coiled coil</keyword>
<feature type="transmembrane region" description="Helical" evidence="2">
    <location>
        <begin position="20"/>
        <end position="37"/>
    </location>
</feature>
<evidence type="ECO:0000259" key="3">
    <source>
        <dbReference type="PROSITE" id="PS50192"/>
    </source>
</evidence>
<dbReference type="SUPFAM" id="SSF58038">
    <property type="entry name" value="SNARE fusion complex"/>
    <property type="match status" value="1"/>
</dbReference>
<organism evidence="4 5">
    <name type="scientific">Hexamita inflata</name>
    <dbReference type="NCBI Taxonomy" id="28002"/>
    <lineage>
        <taxon>Eukaryota</taxon>
        <taxon>Metamonada</taxon>
        <taxon>Diplomonadida</taxon>
        <taxon>Hexamitidae</taxon>
        <taxon>Hexamitinae</taxon>
        <taxon>Hexamita</taxon>
    </lineage>
</organism>
<dbReference type="Proteomes" id="UP001642409">
    <property type="component" value="Unassembled WGS sequence"/>
</dbReference>
<feature type="coiled-coil region" evidence="1">
    <location>
        <begin position="149"/>
        <end position="176"/>
    </location>
</feature>
<evidence type="ECO:0000256" key="2">
    <source>
        <dbReference type="SAM" id="Phobius"/>
    </source>
</evidence>
<reference evidence="4 5" key="1">
    <citation type="submission" date="2024-07" db="EMBL/GenBank/DDBJ databases">
        <authorList>
            <person name="Akdeniz Z."/>
        </authorList>
    </citation>
    <scope>NUCLEOTIDE SEQUENCE [LARGE SCALE GENOMIC DNA]</scope>
</reference>
<proteinExistence type="predicted"/>
<keyword evidence="2" id="KW-0472">Membrane</keyword>
<dbReference type="InterPro" id="IPR000727">
    <property type="entry name" value="T_SNARE_dom"/>
</dbReference>
<keyword evidence="2" id="KW-0812">Transmembrane</keyword>
<feature type="transmembrane region" description="Helical" evidence="2">
    <location>
        <begin position="172"/>
        <end position="191"/>
    </location>
</feature>
<evidence type="ECO:0000313" key="5">
    <source>
        <dbReference type="Proteomes" id="UP001642409"/>
    </source>
</evidence>
<sequence length="195" mass="22319">MQGIEHVSNVRIVKNENYGFKIYTYITIIGMKLFYYVKIYNIAYNNKIQIICQNGQNTITPGVEPKPSTIYEMCAQPLYRKGTNNIISLIKKFKMARTTGFVNKTSIRARHMLAQRTLKTALEIQSMQSVQSTQIQQQSEQINRIQDMAVNSHQNLEKANKLIKRAKDNLKASTQTTVVLLVLSIAGIIFLDKCR</sequence>
<keyword evidence="2" id="KW-1133">Transmembrane helix</keyword>
<dbReference type="Gene3D" id="1.20.5.110">
    <property type="match status" value="1"/>
</dbReference>
<feature type="domain" description="T-SNARE coiled-coil homology" evidence="3">
    <location>
        <begin position="104"/>
        <end position="166"/>
    </location>
</feature>
<accession>A0ABP1IKW5</accession>
<dbReference type="EMBL" id="CAXDID020000080">
    <property type="protein sequence ID" value="CAL6018379.1"/>
    <property type="molecule type" value="Genomic_DNA"/>
</dbReference>
<name>A0ABP1IKW5_9EUKA</name>
<keyword evidence="5" id="KW-1185">Reference proteome</keyword>
<protein>
    <submittedName>
        <fullName evidence="4">Syntaxin_18</fullName>
    </submittedName>
</protein>
<dbReference type="PROSITE" id="PS50192">
    <property type="entry name" value="T_SNARE"/>
    <property type="match status" value="1"/>
</dbReference>
<evidence type="ECO:0000256" key="1">
    <source>
        <dbReference type="SAM" id="Coils"/>
    </source>
</evidence>